<dbReference type="GO" id="GO:0005886">
    <property type="term" value="C:plasma membrane"/>
    <property type="evidence" value="ECO:0007669"/>
    <property type="project" value="TreeGrafter"/>
</dbReference>
<dbReference type="CDD" id="cd02675">
    <property type="entry name" value="Ephrin_ectodomain"/>
    <property type="match status" value="1"/>
</dbReference>
<dbReference type="InterPro" id="IPR001799">
    <property type="entry name" value="Ephrin_RBD"/>
</dbReference>
<dbReference type="PANTHER" id="PTHR11304">
    <property type="entry name" value="EPHRIN"/>
    <property type="match status" value="1"/>
</dbReference>
<dbReference type="PRINTS" id="PR01347">
    <property type="entry name" value="EPHRIN"/>
</dbReference>
<name>A0A0K2U3U6_LEPSM</name>
<evidence type="ECO:0000256" key="8">
    <source>
        <dbReference type="SAM" id="SignalP"/>
    </source>
</evidence>
<dbReference type="PANTHER" id="PTHR11304:SF29">
    <property type="entry name" value="EPHRIN"/>
    <property type="match status" value="1"/>
</dbReference>
<evidence type="ECO:0000259" key="9">
    <source>
        <dbReference type="PROSITE" id="PS51551"/>
    </source>
</evidence>
<evidence type="ECO:0000256" key="2">
    <source>
        <dbReference type="ARBA" id="ARBA00022729"/>
    </source>
</evidence>
<evidence type="ECO:0000256" key="7">
    <source>
        <dbReference type="RuleBase" id="RU004375"/>
    </source>
</evidence>
<feature type="chain" id="PRO_5005488347" evidence="8">
    <location>
        <begin position="22"/>
        <end position="273"/>
    </location>
</feature>
<dbReference type="AlphaFoldDB" id="A0A0K2U3U6"/>
<sequence>MNKIIITLRVLLALTAFPVSSIGSKNIFYIHWNRANPMFRQDNRDHIVEVNKGNQQWEYDQVNLICPTSKPGTSLYPETHVIYSVSKEEYETCRITNPNPRIVAVCNSPFRLLYFTLTFRSFTPIPGGLEFKPGHNYYFISTSSATDLHRRVGGGCASHNMRMIFKVAGEDGTSFPQDDYLPRKTNPLFESFDNRRNNDVYGSSYYSSKKASEYSSRFLYAAPANYQPKEEILSNHIEEAQKFLSNDSSRLMGSLSYPSLLLAFTCMLYVSLY</sequence>
<dbReference type="GO" id="GO:0007411">
    <property type="term" value="P:axon guidance"/>
    <property type="evidence" value="ECO:0007669"/>
    <property type="project" value="TreeGrafter"/>
</dbReference>
<dbReference type="GO" id="GO:0048013">
    <property type="term" value="P:ephrin receptor signaling pathway"/>
    <property type="evidence" value="ECO:0007669"/>
    <property type="project" value="TreeGrafter"/>
</dbReference>
<dbReference type="SUPFAM" id="SSF49503">
    <property type="entry name" value="Cupredoxins"/>
    <property type="match status" value="1"/>
</dbReference>
<keyword evidence="4 6" id="KW-1015">Disulfide bond</keyword>
<protein>
    <submittedName>
        <fullName evidence="10">Ephrinlike [Tribolium castaneum]</fullName>
    </submittedName>
</protein>
<evidence type="ECO:0000256" key="1">
    <source>
        <dbReference type="ARBA" id="ARBA00004370"/>
    </source>
</evidence>
<dbReference type="OrthoDB" id="6250301at2759"/>
<feature type="signal peptide" evidence="8">
    <location>
        <begin position="1"/>
        <end position="21"/>
    </location>
</feature>
<keyword evidence="3 7" id="KW-0472">Membrane</keyword>
<evidence type="ECO:0000256" key="3">
    <source>
        <dbReference type="ARBA" id="ARBA00023136"/>
    </source>
</evidence>
<evidence type="ECO:0000256" key="5">
    <source>
        <dbReference type="ARBA" id="ARBA00023180"/>
    </source>
</evidence>
<comment type="caution">
    <text evidence="6">Lacks conserved residue(s) required for the propagation of feature annotation.</text>
</comment>
<proteinExistence type="inferred from homology"/>
<keyword evidence="5" id="KW-0325">Glycoprotein</keyword>
<accession>A0A0K2U3U6</accession>
<dbReference type="PROSITE" id="PS51551">
    <property type="entry name" value="EPHRIN_RBD_2"/>
    <property type="match status" value="1"/>
</dbReference>
<dbReference type="EMBL" id="HACA01015261">
    <property type="protein sequence ID" value="CDW32622.1"/>
    <property type="molecule type" value="Transcribed_RNA"/>
</dbReference>
<dbReference type="Gene3D" id="2.60.40.420">
    <property type="entry name" value="Cupredoxins - blue copper proteins"/>
    <property type="match status" value="1"/>
</dbReference>
<dbReference type="InterPro" id="IPR031328">
    <property type="entry name" value="Ephrin"/>
</dbReference>
<dbReference type="InterPro" id="IPR008972">
    <property type="entry name" value="Cupredoxin"/>
</dbReference>
<comment type="similarity">
    <text evidence="6 7">Belongs to the ephrin family.</text>
</comment>
<dbReference type="Pfam" id="PF00812">
    <property type="entry name" value="Ephrin"/>
    <property type="match status" value="1"/>
</dbReference>
<organism evidence="10">
    <name type="scientific">Lepeophtheirus salmonis</name>
    <name type="common">Salmon louse</name>
    <name type="synonym">Caligus salmonis</name>
    <dbReference type="NCBI Taxonomy" id="72036"/>
    <lineage>
        <taxon>Eukaryota</taxon>
        <taxon>Metazoa</taxon>
        <taxon>Ecdysozoa</taxon>
        <taxon>Arthropoda</taxon>
        <taxon>Crustacea</taxon>
        <taxon>Multicrustacea</taxon>
        <taxon>Hexanauplia</taxon>
        <taxon>Copepoda</taxon>
        <taxon>Siphonostomatoida</taxon>
        <taxon>Caligidae</taxon>
        <taxon>Lepeophtheirus</taxon>
    </lineage>
</organism>
<evidence type="ECO:0000313" key="10">
    <source>
        <dbReference type="EMBL" id="CDW32622.1"/>
    </source>
</evidence>
<comment type="subcellular location">
    <subcellularLocation>
        <location evidence="1">Membrane</location>
    </subcellularLocation>
</comment>
<feature type="disulfide bond" evidence="6">
    <location>
        <begin position="66"/>
        <end position="106"/>
    </location>
</feature>
<evidence type="ECO:0000256" key="6">
    <source>
        <dbReference type="PROSITE-ProRule" id="PRU00884"/>
    </source>
</evidence>
<evidence type="ECO:0000256" key="4">
    <source>
        <dbReference type="ARBA" id="ARBA00023157"/>
    </source>
</evidence>
<feature type="domain" description="Ephrin RBD" evidence="9">
    <location>
        <begin position="25"/>
        <end position="167"/>
    </location>
</feature>
<dbReference type="GO" id="GO:0046875">
    <property type="term" value="F:ephrin receptor binding"/>
    <property type="evidence" value="ECO:0007669"/>
    <property type="project" value="TreeGrafter"/>
</dbReference>
<reference evidence="10" key="1">
    <citation type="submission" date="2014-05" db="EMBL/GenBank/DDBJ databases">
        <authorList>
            <person name="Chronopoulou M."/>
        </authorList>
    </citation>
    <scope>NUCLEOTIDE SEQUENCE</scope>
    <source>
        <tissue evidence="10">Whole organism</tissue>
    </source>
</reference>
<keyword evidence="2 8" id="KW-0732">Signal</keyword>